<name>A0ABM8HQH8_9BACT</name>
<reference evidence="3 4" key="1">
    <citation type="journal article" date="2016" name="C (Basel)">
        <title>Selective Growth of and Electricity Production by Marine Exoelectrogenic Bacteria in Self-Aggregated Hydrogel of Microbially Reduced Graphene Oxide.</title>
        <authorList>
            <person name="Yoshida N."/>
            <person name="Goto Y."/>
            <person name="Miyata Y."/>
        </authorList>
    </citation>
    <scope>NUCLEOTIDE SEQUENCE [LARGE SCALE GENOMIC DNA]</scope>
    <source>
        <strain evidence="3 4">NIT-T3</strain>
    </source>
</reference>
<dbReference type="Pfam" id="PF18818">
    <property type="entry name" value="MPTase-PolyVal"/>
    <property type="match status" value="1"/>
</dbReference>
<dbReference type="EMBL" id="AP024355">
    <property type="protein sequence ID" value="BCR03073.1"/>
    <property type="molecule type" value="Genomic_DNA"/>
</dbReference>
<dbReference type="Proteomes" id="UP001319827">
    <property type="component" value="Chromosome"/>
</dbReference>
<dbReference type="InterPro" id="IPR013610">
    <property type="entry name" value="ArdC_N"/>
</dbReference>
<evidence type="ECO:0008006" key="5">
    <source>
        <dbReference type="Google" id="ProtNLM"/>
    </source>
</evidence>
<dbReference type="InterPro" id="IPR041459">
    <property type="entry name" value="MPTase-PolyVal"/>
</dbReference>
<accession>A0ABM8HQH8</accession>
<proteinExistence type="predicted"/>
<gene>
    <name evidence="3" type="ORF">DESUT3_01420</name>
</gene>
<organism evidence="3 4">
    <name type="scientific">Desulfuromonas versatilis</name>
    <dbReference type="NCBI Taxonomy" id="2802975"/>
    <lineage>
        <taxon>Bacteria</taxon>
        <taxon>Pseudomonadati</taxon>
        <taxon>Thermodesulfobacteriota</taxon>
        <taxon>Desulfuromonadia</taxon>
        <taxon>Desulfuromonadales</taxon>
        <taxon>Desulfuromonadaceae</taxon>
        <taxon>Desulfuromonas</taxon>
    </lineage>
</organism>
<dbReference type="RefSeq" id="WP_221250551.1">
    <property type="nucleotide sequence ID" value="NZ_AP024355.1"/>
</dbReference>
<dbReference type="PIRSF" id="PIRSF037112">
    <property type="entry name" value="Antirestriction_ArdC"/>
    <property type="match status" value="1"/>
</dbReference>
<feature type="domain" description="N-terminal" evidence="1">
    <location>
        <begin position="11"/>
        <end position="125"/>
    </location>
</feature>
<evidence type="ECO:0000313" key="3">
    <source>
        <dbReference type="EMBL" id="BCR03073.1"/>
    </source>
</evidence>
<keyword evidence="4" id="KW-1185">Reference proteome</keyword>
<dbReference type="Pfam" id="PF08401">
    <property type="entry name" value="ArdcN"/>
    <property type="match status" value="1"/>
</dbReference>
<dbReference type="InterPro" id="IPR017113">
    <property type="entry name" value="Antirestriction_ArdC"/>
</dbReference>
<sequence>MSAYVQKRLDAIVAGFVEQLENGTAPWIKPYAGDGALQLPKNRLTRRPYKGLNVLILWDAMLKNGWSEPYFLTYKQCQMMEGHVKSGSKGVTVIFWGPKERDEDQVDEETGEIKQTFIRKCYTVFNIGQCEGIQPIPKAHISQELGAADRNPFVNEFVERAGATVVTRKGATPAYVPSADYIIMPPESEFIRLPEYHAAVSHELVHWSGAKHRLDRMQVCKYGDRQYAYEELVAELGAAFLCAYLQVPLHQVQHAEYLGAWVSVLKEHPSVLWSAASKATQAFEYLKELAKYELPEDQEAISQ</sequence>
<feature type="domain" description="Polyvalent protein metallopeptidase" evidence="2">
    <location>
        <begin position="154"/>
        <end position="278"/>
    </location>
</feature>
<reference evidence="3 4" key="2">
    <citation type="journal article" date="2021" name="Int. J. Syst. Evol. Microbiol.">
        <title>Isolation and Polyphasic Characterization of Desulfuromonas versatilis sp. Nov., an Electrogenic Bacteria Capable of Versatile Metabolism Isolated from a Graphene Oxide-Reducing Enrichment Culture.</title>
        <authorList>
            <person name="Xie L."/>
            <person name="Yoshida N."/>
            <person name="Ishii S."/>
            <person name="Meng L."/>
        </authorList>
    </citation>
    <scope>NUCLEOTIDE SEQUENCE [LARGE SCALE GENOMIC DNA]</scope>
    <source>
        <strain evidence="3 4">NIT-T3</strain>
    </source>
</reference>
<protein>
    <recommendedName>
        <fullName evidence="5">DUF1738 domain-containing protein</fullName>
    </recommendedName>
</protein>
<evidence type="ECO:0000259" key="2">
    <source>
        <dbReference type="Pfam" id="PF18818"/>
    </source>
</evidence>
<evidence type="ECO:0000259" key="1">
    <source>
        <dbReference type="Pfam" id="PF08401"/>
    </source>
</evidence>
<evidence type="ECO:0000313" key="4">
    <source>
        <dbReference type="Proteomes" id="UP001319827"/>
    </source>
</evidence>